<dbReference type="EC" id="4.2.99.18" evidence="19"/>
<dbReference type="SUPFAM" id="SSF57716">
    <property type="entry name" value="Glucocorticoid receptor-like (DNA-binding domain)"/>
    <property type="match status" value="1"/>
</dbReference>
<dbReference type="InterPro" id="IPR035937">
    <property type="entry name" value="FPG_N"/>
</dbReference>
<dbReference type="EC" id="3.2.2.23" evidence="19"/>
<evidence type="ECO:0000256" key="16">
    <source>
        <dbReference type="PROSITE-ProRule" id="PRU00391"/>
    </source>
</evidence>
<organism evidence="19 20">
    <name type="scientific">Glutamicibacter halophytocola</name>
    <dbReference type="NCBI Taxonomy" id="1933880"/>
    <lineage>
        <taxon>Bacteria</taxon>
        <taxon>Bacillati</taxon>
        <taxon>Actinomycetota</taxon>
        <taxon>Actinomycetes</taxon>
        <taxon>Micrococcales</taxon>
        <taxon>Micrococcaceae</taxon>
        <taxon>Glutamicibacter</taxon>
    </lineage>
</organism>
<dbReference type="FunFam" id="1.10.8.50:FF:000003">
    <property type="entry name" value="Formamidopyrimidine-DNA glycosylase"/>
    <property type="match status" value="1"/>
</dbReference>
<keyword evidence="8 19" id="KW-0378">Hydrolase</keyword>
<evidence type="ECO:0000256" key="7">
    <source>
        <dbReference type="ARBA" id="ARBA00022771"/>
    </source>
</evidence>
<evidence type="ECO:0000313" key="19">
    <source>
        <dbReference type="EMBL" id="UUX60429.1"/>
    </source>
</evidence>
<keyword evidence="11" id="KW-0234">DNA repair</keyword>
<evidence type="ECO:0000256" key="4">
    <source>
        <dbReference type="ARBA" id="ARBA00011245"/>
    </source>
</evidence>
<dbReference type="SMART" id="SM01232">
    <property type="entry name" value="H2TH"/>
    <property type="match status" value="1"/>
</dbReference>
<sequence>MPELPEVEVVRRGLDKWVRTRRIEAVQVVDPRSVRRHLGGPLDFEQTLTGCTISSVVRRGKFLWLGLDGLDVPAVLVAHLGMSGQLLVEQPEAADEKHLKVRLSLGEHLDYPDELRFVDQRIFGGMFLSPLVATSDGLPAGQGSPEPAIPQAAAHIARDVLDPNRSAEDLYLALRPRTTDLKRAILDQAVISGVGNIYADEALWQAKLSGSRKTATIRRPEVQRLNDALIDVMTRALAAGGTSFDSLYVNVNGASGYFARSLNAYGREGKPCLRCAENGVASVIRRDAFMGRSSYTCPVCQPRPRR</sequence>
<proteinExistence type="inferred from homology"/>
<dbReference type="GO" id="GO:0003690">
    <property type="term" value="F:double-stranded DNA binding"/>
    <property type="evidence" value="ECO:0007669"/>
    <property type="project" value="UniProtKB-ARBA"/>
</dbReference>
<dbReference type="GO" id="GO:0003684">
    <property type="term" value="F:damaged DNA binding"/>
    <property type="evidence" value="ECO:0007669"/>
    <property type="project" value="InterPro"/>
</dbReference>
<dbReference type="AlphaFoldDB" id="A0AA94XXN1"/>
<dbReference type="InterPro" id="IPR020629">
    <property type="entry name" value="FPG_Glyclase"/>
</dbReference>
<comment type="catalytic activity">
    <reaction evidence="1">
        <text>Hydrolysis of DNA containing ring-opened 7-methylguanine residues, releasing 2,6-diamino-4-hydroxy-5-(N-methyl)formamidopyrimidine.</text>
        <dbReference type="EC" id="3.2.2.23"/>
    </reaction>
</comment>
<comment type="subunit">
    <text evidence="4">Monomer.</text>
</comment>
<dbReference type="PROSITE" id="PS51066">
    <property type="entry name" value="ZF_FPG_2"/>
    <property type="match status" value="1"/>
</dbReference>
<protein>
    <submittedName>
        <fullName evidence="19">Bifunctional DNA-formamidopyrimidine glycosylase/DNA-(Apurinic or apyrimidinic site) lyase</fullName>
        <ecNumber evidence="19">3.2.2.23</ecNumber>
        <ecNumber evidence="19">4.2.99.18</ecNumber>
    </submittedName>
</protein>
<keyword evidence="7 16" id="KW-0863">Zinc-finger</keyword>
<evidence type="ECO:0000256" key="5">
    <source>
        <dbReference type="ARBA" id="ARBA00022723"/>
    </source>
</evidence>
<keyword evidence="6" id="KW-0227">DNA damage</keyword>
<dbReference type="InterPro" id="IPR000214">
    <property type="entry name" value="Znf_DNA_glyclase/AP_lyase"/>
</dbReference>
<dbReference type="PANTHER" id="PTHR22993">
    <property type="entry name" value="FORMAMIDOPYRIMIDINE-DNA GLYCOSYLASE"/>
    <property type="match status" value="1"/>
</dbReference>
<evidence type="ECO:0000256" key="1">
    <source>
        <dbReference type="ARBA" id="ARBA00001668"/>
    </source>
</evidence>
<evidence type="ECO:0000313" key="20">
    <source>
        <dbReference type="Proteomes" id="UP001060018"/>
    </source>
</evidence>
<gene>
    <name evidence="19" type="primary">mutM</name>
    <name evidence="19" type="ORF">NUH22_07440</name>
</gene>
<dbReference type="InterPro" id="IPR012319">
    <property type="entry name" value="FPG_cat"/>
</dbReference>
<reference evidence="19" key="1">
    <citation type="journal article" date="2022" name="Pest Manag. Sci.">
        <title>Glutamicibacter halophytocola-mediated host fitness of potato tuber moth on Solanaceae crops.</title>
        <authorList>
            <person name="Wang W."/>
            <person name="Xiao G."/>
            <person name="Du G."/>
            <person name="Chang L."/>
            <person name="Yang Y."/>
            <person name="Ye J."/>
            <person name="Chen B."/>
        </authorList>
    </citation>
    <scope>NUCLEOTIDE SEQUENCE</scope>
    <source>
        <strain evidence="19">S2</strain>
    </source>
</reference>
<evidence type="ECO:0000256" key="15">
    <source>
        <dbReference type="ARBA" id="ARBA00044632"/>
    </source>
</evidence>
<dbReference type="InterPro" id="IPR010979">
    <property type="entry name" value="Ribosomal_uS13-like_H2TH"/>
</dbReference>
<keyword evidence="5" id="KW-0479">Metal-binding</keyword>
<evidence type="ECO:0000256" key="12">
    <source>
        <dbReference type="ARBA" id="ARBA00023239"/>
    </source>
</evidence>
<evidence type="ECO:0000256" key="13">
    <source>
        <dbReference type="ARBA" id="ARBA00023268"/>
    </source>
</evidence>
<evidence type="ECO:0000256" key="8">
    <source>
        <dbReference type="ARBA" id="ARBA00022801"/>
    </source>
</evidence>
<dbReference type="GO" id="GO:0006284">
    <property type="term" value="P:base-excision repair"/>
    <property type="evidence" value="ECO:0007669"/>
    <property type="project" value="InterPro"/>
</dbReference>
<accession>A0AA94XXN1</accession>
<keyword evidence="9" id="KW-0862">Zinc</keyword>
<dbReference type="PANTHER" id="PTHR22993:SF9">
    <property type="entry name" value="FORMAMIDOPYRIMIDINE-DNA GLYCOSYLASE"/>
    <property type="match status" value="1"/>
</dbReference>
<evidence type="ECO:0000256" key="9">
    <source>
        <dbReference type="ARBA" id="ARBA00022833"/>
    </source>
</evidence>
<dbReference type="PROSITE" id="PS51068">
    <property type="entry name" value="FPG_CAT"/>
    <property type="match status" value="1"/>
</dbReference>
<dbReference type="SUPFAM" id="SSF46946">
    <property type="entry name" value="S13-like H2TH domain"/>
    <property type="match status" value="1"/>
</dbReference>
<evidence type="ECO:0000256" key="11">
    <source>
        <dbReference type="ARBA" id="ARBA00023204"/>
    </source>
</evidence>
<keyword evidence="12 19" id="KW-0456">Lyase</keyword>
<dbReference type="GO" id="GO:0140078">
    <property type="term" value="F:class I DNA-(apurinic or apyrimidinic site) endonuclease activity"/>
    <property type="evidence" value="ECO:0007669"/>
    <property type="project" value="UniProtKB-EC"/>
</dbReference>
<dbReference type="GO" id="GO:0008270">
    <property type="term" value="F:zinc ion binding"/>
    <property type="evidence" value="ECO:0007669"/>
    <property type="project" value="UniProtKB-KW"/>
</dbReference>
<dbReference type="GO" id="GO:0034039">
    <property type="term" value="F:8-oxo-7,8-dihydroguanine DNA N-glycosylase activity"/>
    <property type="evidence" value="ECO:0007669"/>
    <property type="project" value="TreeGrafter"/>
</dbReference>
<evidence type="ECO:0000256" key="6">
    <source>
        <dbReference type="ARBA" id="ARBA00022763"/>
    </source>
</evidence>
<evidence type="ECO:0000259" key="17">
    <source>
        <dbReference type="PROSITE" id="PS51066"/>
    </source>
</evidence>
<dbReference type="GO" id="GO:0006979">
    <property type="term" value="P:response to oxidative stress"/>
    <property type="evidence" value="ECO:0007669"/>
    <property type="project" value="UniProtKB-ARBA"/>
</dbReference>
<dbReference type="InterPro" id="IPR015886">
    <property type="entry name" value="H2TH_FPG"/>
</dbReference>
<dbReference type="CDD" id="cd08966">
    <property type="entry name" value="EcFpg-like_N"/>
    <property type="match status" value="1"/>
</dbReference>
<dbReference type="Gene3D" id="1.10.8.50">
    <property type="match status" value="1"/>
</dbReference>
<keyword evidence="13" id="KW-0511">Multifunctional enzyme</keyword>
<dbReference type="EMBL" id="CP102487">
    <property type="protein sequence ID" value="UUX60429.1"/>
    <property type="molecule type" value="Genomic_DNA"/>
</dbReference>
<evidence type="ECO:0000256" key="10">
    <source>
        <dbReference type="ARBA" id="ARBA00023125"/>
    </source>
</evidence>
<dbReference type="SUPFAM" id="SSF81624">
    <property type="entry name" value="N-terminal domain of MutM-like DNA repair proteins"/>
    <property type="match status" value="1"/>
</dbReference>
<evidence type="ECO:0000256" key="14">
    <source>
        <dbReference type="ARBA" id="ARBA00023295"/>
    </source>
</evidence>
<name>A0AA94XXN1_9MICC</name>
<dbReference type="Pfam" id="PF01149">
    <property type="entry name" value="Fapy_DNA_glyco"/>
    <property type="match status" value="1"/>
</dbReference>
<comment type="cofactor">
    <cofactor evidence="2">
        <name>Zn(2+)</name>
        <dbReference type="ChEBI" id="CHEBI:29105"/>
    </cofactor>
</comment>
<feature type="domain" description="Formamidopyrimidine-DNA glycosylase catalytic" evidence="18">
    <location>
        <begin position="2"/>
        <end position="124"/>
    </location>
</feature>
<dbReference type="NCBIfam" id="TIGR00577">
    <property type="entry name" value="fpg"/>
    <property type="match status" value="1"/>
</dbReference>
<dbReference type="SMART" id="SM00898">
    <property type="entry name" value="Fapy_DNA_glyco"/>
    <property type="match status" value="1"/>
</dbReference>
<keyword evidence="10" id="KW-0238">DNA-binding</keyword>
<evidence type="ECO:0000259" key="18">
    <source>
        <dbReference type="PROSITE" id="PS51068"/>
    </source>
</evidence>
<dbReference type="NCBIfam" id="NF002211">
    <property type="entry name" value="PRK01103.1"/>
    <property type="match status" value="1"/>
</dbReference>
<dbReference type="Pfam" id="PF06831">
    <property type="entry name" value="H2TH"/>
    <property type="match status" value="1"/>
</dbReference>
<evidence type="ECO:0000256" key="3">
    <source>
        <dbReference type="ARBA" id="ARBA00009409"/>
    </source>
</evidence>
<dbReference type="Gene3D" id="3.20.190.10">
    <property type="entry name" value="MutM-like, N-terminal"/>
    <property type="match status" value="1"/>
</dbReference>
<evidence type="ECO:0000256" key="2">
    <source>
        <dbReference type="ARBA" id="ARBA00001947"/>
    </source>
</evidence>
<dbReference type="Proteomes" id="UP001060018">
    <property type="component" value="Chromosome"/>
</dbReference>
<comment type="catalytic activity">
    <reaction evidence="15">
        <text>2'-deoxyribonucleotide-(2'-deoxyribose 5'-phosphate)-2'-deoxyribonucleotide-DNA = a 3'-end 2'-deoxyribonucleotide-(2,3-dehydro-2,3-deoxyribose 5'-phosphate)-DNA + a 5'-end 5'-phospho-2'-deoxyribonucleoside-DNA + H(+)</text>
        <dbReference type="Rhea" id="RHEA:66592"/>
        <dbReference type="Rhea" id="RHEA-COMP:13180"/>
        <dbReference type="Rhea" id="RHEA-COMP:16897"/>
        <dbReference type="Rhea" id="RHEA-COMP:17067"/>
        <dbReference type="ChEBI" id="CHEBI:15378"/>
        <dbReference type="ChEBI" id="CHEBI:136412"/>
        <dbReference type="ChEBI" id="CHEBI:157695"/>
        <dbReference type="ChEBI" id="CHEBI:167181"/>
        <dbReference type="EC" id="4.2.99.18"/>
    </reaction>
</comment>
<comment type="similarity">
    <text evidence="3">Belongs to the FPG family.</text>
</comment>
<keyword evidence="14 19" id="KW-0326">Glycosidase</keyword>
<dbReference type="RefSeq" id="WP_257746261.1">
    <property type="nucleotide sequence ID" value="NZ_CP102487.1"/>
</dbReference>
<feature type="domain" description="FPG-type" evidence="17">
    <location>
        <begin position="263"/>
        <end position="302"/>
    </location>
</feature>